<name>A0A3A9YPU4_9ACTN</name>
<dbReference type="Gene3D" id="3.40.50.11270">
    <property type="match status" value="1"/>
</dbReference>
<dbReference type="UniPathway" id="UPA00059">
    <property type="reaction ID" value="UER00105"/>
</dbReference>
<evidence type="ECO:0000256" key="4">
    <source>
        <dbReference type="ARBA" id="ARBA00023014"/>
    </source>
</evidence>
<keyword evidence="5" id="KW-0414">Isoprene biosynthesis</keyword>
<feature type="binding site" evidence="5">
    <location>
        <position position="297"/>
    </location>
    <ligand>
        <name>isopentenyl diphosphate</name>
        <dbReference type="ChEBI" id="CHEBI:128769"/>
    </ligand>
</feature>
<dbReference type="GO" id="GO:0051539">
    <property type="term" value="F:4 iron, 4 sulfur cluster binding"/>
    <property type="evidence" value="ECO:0007669"/>
    <property type="project" value="UniProtKB-UniRule"/>
</dbReference>
<dbReference type="EMBL" id="RBAL01000019">
    <property type="protein sequence ID" value="RKN38131.1"/>
    <property type="molecule type" value="Genomic_DNA"/>
</dbReference>
<dbReference type="HAMAP" id="MF_00191">
    <property type="entry name" value="IspH"/>
    <property type="match status" value="1"/>
</dbReference>
<keyword evidence="8" id="KW-1185">Reference proteome</keyword>
<comment type="pathway">
    <text evidence="5">Isoprenoid biosynthesis; dimethylallyl diphosphate biosynthesis; dimethylallyl diphosphate from (2E)-4-hydroxy-3-methylbutenyl diphosphate: step 1/1.</text>
</comment>
<dbReference type="PANTHER" id="PTHR30426">
    <property type="entry name" value="4-HYDROXY-3-METHYLBUT-2-ENYL DIPHOSPHATE REDUCTASE"/>
    <property type="match status" value="1"/>
</dbReference>
<feature type="binding site" evidence="5">
    <location>
        <position position="198"/>
    </location>
    <ligand>
        <name>dimethylallyl diphosphate</name>
        <dbReference type="ChEBI" id="CHEBI:57623"/>
    </ligand>
</feature>
<protein>
    <recommendedName>
        <fullName evidence="5">4-hydroxy-3-methylbut-2-enyl diphosphate reductase</fullName>
        <shortName evidence="5">HMBPP reductase</shortName>
        <ecNumber evidence="5">1.17.7.4</ecNumber>
    </recommendedName>
</protein>
<feature type="binding site" evidence="5">
    <location>
        <position position="296"/>
    </location>
    <ligand>
        <name>isopentenyl diphosphate</name>
        <dbReference type="ChEBI" id="CHEBI:128769"/>
    </ligand>
</feature>
<comment type="function">
    <text evidence="5">Catalyzes the conversion of 1-hydroxy-2-methyl-2-(E)-butenyl 4-diphosphate (HMBPP) into a mixture of isopentenyl diphosphate (IPP) and dimethylallyl diphosphate (DMAPP). Acts in the terminal step of the DOXP/MEP pathway for isoprenoid precursor biosynthesis.</text>
</comment>
<evidence type="ECO:0000256" key="3">
    <source>
        <dbReference type="ARBA" id="ARBA00023004"/>
    </source>
</evidence>
<feature type="binding site" evidence="5">
    <location>
        <position position="341"/>
    </location>
    <ligand>
        <name>(2E)-4-hydroxy-3-methylbut-2-enyl diphosphate</name>
        <dbReference type="ChEBI" id="CHEBI:128753"/>
    </ligand>
</feature>
<feature type="region of interest" description="Disordered" evidence="6">
    <location>
        <begin position="1"/>
        <end position="73"/>
    </location>
</feature>
<feature type="binding site" evidence="5">
    <location>
        <position position="298"/>
    </location>
    <ligand>
        <name>(2E)-4-hydroxy-3-methylbut-2-enyl diphosphate</name>
        <dbReference type="ChEBI" id="CHEBI:128753"/>
    </ligand>
</feature>
<comment type="caution">
    <text evidence="7">The sequence shown here is derived from an EMBL/GenBank/DDBJ whole genome shotgun (WGS) entry which is preliminary data.</text>
</comment>
<dbReference type="GO" id="GO:0046872">
    <property type="term" value="F:metal ion binding"/>
    <property type="evidence" value="ECO:0007669"/>
    <property type="project" value="UniProtKB-KW"/>
</dbReference>
<keyword evidence="5 7" id="KW-0560">Oxidoreductase</keyword>
<feature type="binding site" evidence="5">
    <location>
        <position position="198"/>
    </location>
    <ligand>
        <name>isopentenyl diphosphate</name>
        <dbReference type="ChEBI" id="CHEBI:128769"/>
    </ligand>
</feature>
<feature type="binding site" evidence="5">
    <location>
        <position position="298"/>
    </location>
    <ligand>
        <name>isopentenyl diphosphate</name>
        <dbReference type="ChEBI" id="CHEBI:128769"/>
    </ligand>
</feature>
<dbReference type="NCBIfam" id="TIGR00216">
    <property type="entry name" value="ispH_lytB"/>
    <property type="match status" value="1"/>
</dbReference>
<feature type="binding site" evidence="5">
    <location>
        <position position="198"/>
    </location>
    <ligand>
        <name>(2E)-4-hydroxy-3-methylbut-2-enyl diphosphate</name>
        <dbReference type="ChEBI" id="CHEBI:128753"/>
    </ligand>
</feature>
<dbReference type="CDD" id="cd13944">
    <property type="entry name" value="lytB_ispH"/>
    <property type="match status" value="1"/>
</dbReference>
<feature type="binding site" evidence="5">
    <location>
        <position position="268"/>
    </location>
    <ligand>
        <name>[4Fe-4S] cluster</name>
        <dbReference type="ChEBI" id="CHEBI:49883"/>
    </ligand>
</feature>
<feature type="binding site" evidence="5">
    <location>
        <position position="296"/>
    </location>
    <ligand>
        <name>(2E)-4-hydroxy-3-methylbut-2-enyl diphosphate</name>
        <dbReference type="ChEBI" id="CHEBI:128753"/>
    </ligand>
</feature>
<evidence type="ECO:0000313" key="7">
    <source>
        <dbReference type="EMBL" id="RKN38131.1"/>
    </source>
</evidence>
<accession>A0A3A9YPU4</accession>
<comment type="catalytic activity">
    <reaction evidence="5">
        <text>dimethylallyl diphosphate + 2 oxidized [2Fe-2S]-[ferredoxin] + H2O = (2E)-4-hydroxy-3-methylbut-2-enyl diphosphate + 2 reduced [2Fe-2S]-[ferredoxin] + 2 H(+)</text>
        <dbReference type="Rhea" id="RHEA:24825"/>
        <dbReference type="Rhea" id="RHEA-COMP:10000"/>
        <dbReference type="Rhea" id="RHEA-COMP:10001"/>
        <dbReference type="ChEBI" id="CHEBI:15377"/>
        <dbReference type="ChEBI" id="CHEBI:15378"/>
        <dbReference type="ChEBI" id="CHEBI:33737"/>
        <dbReference type="ChEBI" id="CHEBI:33738"/>
        <dbReference type="ChEBI" id="CHEBI:57623"/>
        <dbReference type="ChEBI" id="CHEBI:128753"/>
        <dbReference type="EC" id="1.17.7.4"/>
    </reaction>
</comment>
<feature type="compositionally biased region" description="Low complexity" evidence="6">
    <location>
        <begin position="399"/>
        <end position="420"/>
    </location>
</feature>
<keyword evidence="3 5" id="KW-0408">Iron</keyword>
<feature type="binding site" evidence="5">
    <location>
        <position position="170"/>
    </location>
    <ligand>
        <name>[4Fe-4S] cluster</name>
        <dbReference type="ChEBI" id="CHEBI:49883"/>
    </ligand>
</feature>
<dbReference type="InterPro" id="IPR003451">
    <property type="entry name" value="LytB/IspH"/>
</dbReference>
<reference evidence="7 8" key="1">
    <citation type="journal article" date="2014" name="Int. J. Syst. Evol. Microbiol.">
        <title>Streptomyces hoynatensis sp. nov., isolated from deep marine sediment.</title>
        <authorList>
            <person name="Veyisoglu A."/>
            <person name="Sahin N."/>
        </authorList>
    </citation>
    <scope>NUCLEOTIDE SEQUENCE [LARGE SCALE GENOMIC DNA]</scope>
    <source>
        <strain evidence="7 8">KCTC 29097</strain>
    </source>
</reference>
<feature type="binding site" evidence="5">
    <location>
        <position position="86"/>
    </location>
    <ligand>
        <name>[4Fe-4S] cluster</name>
        <dbReference type="ChEBI" id="CHEBI:49883"/>
    </ligand>
</feature>
<evidence type="ECO:0000313" key="8">
    <source>
        <dbReference type="Proteomes" id="UP000272474"/>
    </source>
</evidence>
<feature type="binding site" evidence="5">
    <location>
        <position position="296"/>
    </location>
    <ligand>
        <name>dimethylallyl diphosphate</name>
        <dbReference type="ChEBI" id="CHEBI:57623"/>
    </ligand>
</feature>
<comment type="cofactor">
    <cofactor evidence="5">
        <name>[4Fe-4S] cluster</name>
        <dbReference type="ChEBI" id="CHEBI:49883"/>
    </cofactor>
    <text evidence="5">Binds 1 [4Fe-4S] cluster per subunit.</text>
</comment>
<evidence type="ECO:0000256" key="6">
    <source>
        <dbReference type="SAM" id="MobiDB-lite"/>
    </source>
</evidence>
<organism evidence="7 8">
    <name type="scientific">Streptomyces hoynatensis</name>
    <dbReference type="NCBI Taxonomy" id="1141874"/>
    <lineage>
        <taxon>Bacteria</taxon>
        <taxon>Bacillati</taxon>
        <taxon>Actinomycetota</taxon>
        <taxon>Actinomycetes</taxon>
        <taxon>Kitasatosporales</taxon>
        <taxon>Streptomycetaceae</taxon>
        <taxon>Streptomyces</taxon>
    </lineage>
</organism>
<dbReference type="GO" id="GO:0050992">
    <property type="term" value="P:dimethylallyl diphosphate biosynthetic process"/>
    <property type="evidence" value="ECO:0007669"/>
    <property type="project" value="UniProtKB-UniRule"/>
</dbReference>
<keyword evidence="2 5" id="KW-0479">Metal-binding</keyword>
<sequence>MGPRAQTEQRKGAGSPRPQERPPGNRQGGPGTAPEAVPGTPPRDPAGGRRPGHDPRTQAPAGAQTGGQTGERTRGKVLVAAPRGFCAGVERAVSTVEQALLRHGPPVYVRRQIVHNTHVVGELSARGAVFVEELDEVPEGALVVFSAHGVSPAVHAQAAARGLRVIDAVCPLVTKVHREAERFAAEGYEIALIGHAGHEEVTGTVGHAPGHIHIVESPEDAGRLSVSDPSRVVWLSQTTLAVDEVTRTAGALRDRLPLLADPPGDDICYASQNRQDAVRAIAARCELLLVVGSANSSNSARLVEVALRAGARAAHLVDHAGQVAEEWFEGVRAVGVTSGASVPEVLVTELVAALAARGYRDVEEVQVATETLRFAMPRPLAALSPRSPAPGGPPPAAPPSASAPAAAGGPRATARPPDRG</sequence>
<dbReference type="NCBIfam" id="NF002189">
    <property type="entry name" value="PRK01045.1-3"/>
    <property type="match status" value="1"/>
</dbReference>
<feature type="compositionally biased region" description="Pro residues" evidence="6">
    <location>
        <begin position="387"/>
        <end position="398"/>
    </location>
</feature>
<dbReference type="Pfam" id="PF02401">
    <property type="entry name" value="LYTB"/>
    <property type="match status" value="1"/>
</dbReference>
<feature type="binding site" evidence="5">
    <location>
        <position position="298"/>
    </location>
    <ligand>
        <name>dimethylallyl diphosphate</name>
        <dbReference type="ChEBI" id="CHEBI:57623"/>
    </ligand>
</feature>
<keyword evidence="4 5" id="KW-0411">Iron-sulfur</keyword>
<feature type="binding site" evidence="5">
    <location>
        <position position="148"/>
    </location>
    <ligand>
        <name>dimethylallyl diphosphate</name>
        <dbReference type="ChEBI" id="CHEBI:57623"/>
    </ligand>
</feature>
<feature type="binding site" evidence="5">
    <location>
        <position position="297"/>
    </location>
    <ligand>
        <name>(2E)-4-hydroxy-3-methylbut-2-enyl diphosphate</name>
        <dbReference type="ChEBI" id="CHEBI:128753"/>
    </ligand>
</feature>
<proteinExistence type="inferred from homology"/>
<keyword evidence="1 5" id="KW-0004">4Fe-4S</keyword>
<feature type="binding site" evidence="5">
    <location>
        <position position="341"/>
    </location>
    <ligand>
        <name>dimethylallyl diphosphate</name>
        <dbReference type="ChEBI" id="CHEBI:57623"/>
    </ligand>
</feature>
<feature type="binding site" evidence="5">
    <location>
        <position position="297"/>
    </location>
    <ligand>
        <name>dimethylallyl diphosphate</name>
        <dbReference type="ChEBI" id="CHEBI:57623"/>
    </ligand>
</feature>
<feature type="binding site" evidence="5">
    <location>
        <position position="238"/>
    </location>
    <ligand>
        <name>(2E)-4-hydroxy-3-methylbut-2-enyl diphosphate</name>
        <dbReference type="ChEBI" id="CHEBI:128753"/>
    </ligand>
</feature>
<dbReference type="GO" id="GO:0016114">
    <property type="term" value="P:terpenoid biosynthetic process"/>
    <property type="evidence" value="ECO:0007669"/>
    <property type="project" value="UniProtKB-UniRule"/>
</dbReference>
<dbReference type="Gene3D" id="3.40.1010.20">
    <property type="entry name" value="4-hydroxy-3-methylbut-2-enyl diphosphate reductase, catalytic domain"/>
    <property type="match status" value="2"/>
</dbReference>
<feature type="binding site" evidence="5">
    <location>
        <position position="148"/>
    </location>
    <ligand>
        <name>(2E)-4-hydroxy-3-methylbut-2-enyl diphosphate</name>
        <dbReference type="ChEBI" id="CHEBI:128753"/>
    </ligand>
</feature>
<dbReference type="Proteomes" id="UP000272474">
    <property type="component" value="Unassembled WGS sequence"/>
</dbReference>
<dbReference type="EC" id="1.17.7.4" evidence="5"/>
<dbReference type="OrthoDB" id="9804068at2"/>
<comment type="pathway">
    <text evidence="5">Isoprenoid biosynthesis; isopentenyl diphosphate biosynthesis via DXP pathway; isopentenyl diphosphate from 1-deoxy-D-xylulose 5-phosphate: step 6/6.</text>
</comment>
<feature type="binding site" evidence="5">
    <location>
        <position position="148"/>
    </location>
    <ligand>
        <name>isopentenyl diphosphate</name>
        <dbReference type="ChEBI" id="CHEBI:128769"/>
    </ligand>
</feature>
<comment type="catalytic activity">
    <reaction evidence="5">
        <text>isopentenyl diphosphate + 2 oxidized [2Fe-2S]-[ferredoxin] + H2O = (2E)-4-hydroxy-3-methylbut-2-enyl diphosphate + 2 reduced [2Fe-2S]-[ferredoxin] + 2 H(+)</text>
        <dbReference type="Rhea" id="RHEA:24488"/>
        <dbReference type="Rhea" id="RHEA-COMP:10000"/>
        <dbReference type="Rhea" id="RHEA-COMP:10001"/>
        <dbReference type="ChEBI" id="CHEBI:15377"/>
        <dbReference type="ChEBI" id="CHEBI:15378"/>
        <dbReference type="ChEBI" id="CHEBI:33737"/>
        <dbReference type="ChEBI" id="CHEBI:33738"/>
        <dbReference type="ChEBI" id="CHEBI:128753"/>
        <dbReference type="ChEBI" id="CHEBI:128769"/>
        <dbReference type="EC" id="1.17.7.4"/>
    </reaction>
</comment>
<dbReference type="PANTHER" id="PTHR30426:SF0">
    <property type="entry name" value="4-HYDROXY-3-METHYLBUT-2-ENYL DIPHOSPHATE REDUCTASE"/>
    <property type="match status" value="1"/>
</dbReference>
<feature type="binding site" evidence="5">
    <location>
        <position position="341"/>
    </location>
    <ligand>
        <name>isopentenyl diphosphate</name>
        <dbReference type="ChEBI" id="CHEBI:128769"/>
    </ligand>
</feature>
<evidence type="ECO:0000256" key="2">
    <source>
        <dbReference type="ARBA" id="ARBA00022723"/>
    </source>
</evidence>
<evidence type="ECO:0000256" key="1">
    <source>
        <dbReference type="ARBA" id="ARBA00022485"/>
    </source>
</evidence>
<comment type="similarity">
    <text evidence="5">Belongs to the IspH family.</text>
</comment>
<gene>
    <name evidence="5" type="primary">ispH</name>
    <name evidence="7" type="ORF">D7294_25105</name>
</gene>
<dbReference type="GO" id="GO:0051745">
    <property type="term" value="F:4-hydroxy-3-methylbut-2-enyl diphosphate reductase activity"/>
    <property type="evidence" value="ECO:0007669"/>
    <property type="project" value="UniProtKB-UniRule"/>
</dbReference>
<dbReference type="AlphaFoldDB" id="A0A3A9YPU4"/>
<feature type="binding site" evidence="5">
    <location>
        <position position="115"/>
    </location>
    <ligand>
        <name>dimethylallyl diphosphate</name>
        <dbReference type="ChEBI" id="CHEBI:57623"/>
    </ligand>
</feature>
<feature type="active site" description="Proton donor" evidence="5">
    <location>
        <position position="200"/>
    </location>
</feature>
<feature type="region of interest" description="Disordered" evidence="6">
    <location>
        <begin position="379"/>
        <end position="420"/>
    </location>
</feature>
<dbReference type="UniPathway" id="UPA00056">
    <property type="reaction ID" value="UER00097"/>
</dbReference>
<dbReference type="GO" id="GO:0019288">
    <property type="term" value="P:isopentenyl diphosphate biosynthetic process, methylerythritol 4-phosphate pathway"/>
    <property type="evidence" value="ECO:0007669"/>
    <property type="project" value="UniProtKB-UniRule"/>
</dbReference>
<evidence type="ECO:0000256" key="5">
    <source>
        <dbReference type="HAMAP-Rule" id="MF_00191"/>
    </source>
</evidence>
<feature type="binding site" evidence="5">
    <location>
        <position position="115"/>
    </location>
    <ligand>
        <name>isopentenyl diphosphate</name>
        <dbReference type="ChEBI" id="CHEBI:128769"/>
    </ligand>
</feature>
<feature type="binding site" evidence="5">
    <location>
        <position position="115"/>
    </location>
    <ligand>
        <name>(2E)-4-hydroxy-3-methylbut-2-enyl diphosphate</name>
        <dbReference type="ChEBI" id="CHEBI:128753"/>
    </ligand>
</feature>